<reference evidence="7 8" key="1">
    <citation type="submission" date="2016-07" db="EMBL/GenBank/DDBJ databases">
        <title>Multiple horizontal gene transfer events from other fungi enriched the ability of initially mycotrophic Trichoderma (Ascomycota) to feed on dead plant biomass.</title>
        <authorList>
            <consortium name="DOE Joint Genome Institute"/>
            <person name="Aerts A."/>
            <person name="Atanasova L."/>
            <person name="Chenthamara K."/>
            <person name="Zhang J."/>
            <person name="Grujic M."/>
            <person name="Henrissat B."/>
            <person name="Kuo A."/>
            <person name="Salamov A."/>
            <person name="Lipzen A."/>
            <person name="Labutti K."/>
            <person name="Barry K."/>
            <person name="Miao Y."/>
            <person name="Rahimi M.J."/>
            <person name="Shen Q."/>
            <person name="Grigoriev I.V."/>
            <person name="Kubicek C.P."/>
            <person name="Druzhinina I.S."/>
        </authorList>
    </citation>
    <scope>NUCLEOTIDE SEQUENCE [LARGE SCALE GENOMIC DNA]</scope>
    <source>
        <strain evidence="7 8">ATCC 18648</strain>
    </source>
</reference>
<protein>
    <recommendedName>
        <fullName evidence="6">MARVEL domain-containing protein</fullName>
    </recommendedName>
</protein>
<dbReference type="Proteomes" id="UP000240760">
    <property type="component" value="Unassembled WGS sequence"/>
</dbReference>
<dbReference type="InterPro" id="IPR008253">
    <property type="entry name" value="Marvel"/>
</dbReference>
<feature type="transmembrane region" description="Helical" evidence="5">
    <location>
        <begin position="81"/>
        <end position="103"/>
    </location>
</feature>
<evidence type="ECO:0000256" key="2">
    <source>
        <dbReference type="ARBA" id="ARBA00022692"/>
    </source>
</evidence>
<evidence type="ECO:0000256" key="1">
    <source>
        <dbReference type="ARBA" id="ARBA00004141"/>
    </source>
</evidence>
<dbReference type="PANTHER" id="PTHR37451:SF5">
    <property type="entry name" value="MARVEL DOMAIN-CONTAINING PROTEIN"/>
    <property type="match status" value="1"/>
</dbReference>
<keyword evidence="3 5" id="KW-1133">Transmembrane helix</keyword>
<evidence type="ECO:0000313" key="8">
    <source>
        <dbReference type="Proteomes" id="UP000240760"/>
    </source>
</evidence>
<dbReference type="PANTHER" id="PTHR37451">
    <property type="entry name" value="MARVEL DOMAIN"/>
    <property type="match status" value="1"/>
</dbReference>
<comment type="subcellular location">
    <subcellularLocation>
        <location evidence="1">Membrane</location>
        <topology evidence="1">Multi-pass membrane protein</topology>
    </subcellularLocation>
</comment>
<evidence type="ECO:0000256" key="4">
    <source>
        <dbReference type="ARBA" id="ARBA00023136"/>
    </source>
</evidence>
<organism evidence="7 8">
    <name type="scientific">Trichoderma longibrachiatum ATCC 18648</name>
    <dbReference type="NCBI Taxonomy" id="983965"/>
    <lineage>
        <taxon>Eukaryota</taxon>
        <taxon>Fungi</taxon>
        <taxon>Dikarya</taxon>
        <taxon>Ascomycota</taxon>
        <taxon>Pezizomycotina</taxon>
        <taxon>Sordariomycetes</taxon>
        <taxon>Hypocreomycetidae</taxon>
        <taxon>Hypocreales</taxon>
        <taxon>Hypocreaceae</taxon>
        <taxon>Trichoderma</taxon>
    </lineage>
</organism>
<dbReference type="GO" id="GO:0016020">
    <property type="term" value="C:membrane"/>
    <property type="evidence" value="ECO:0007669"/>
    <property type="project" value="UniProtKB-SubCell"/>
</dbReference>
<feature type="transmembrane region" description="Helical" evidence="5">
    <location>
        <begin position="40"/>
        <end position="60"/>
    </location>
</feature>
<proteinExistence type="predicted"/>
<evidence type="ECO:0000256" key="5">
    <source>
        <dbReference type="SAM" id="Phobius"/>
    </source>
</evidence>
<dbReference type="EMBL" id="KZ679139">
    <property type="protein sequence ID" value="PTB73220.1"/>
    <property type="molecule type" value="Genomic_DNA"/>
</dbReference>
<keyword evidence="2 5" id="KW-0812">Transmembrane</keyword>
<evidence type="ECO:0000313" key="7">
    <source>
        <dbReference type="EMBL" id="PTB73220.1"/>
    </source>
</evidence>
<evidence type="ECO:0000259" key="6">
    <source>
        <dbReference type="Pfam" id="PF01284"/>
    </source>
</evidence>
<feature type="transmembrane region" description="Helical" evidence="5">
    <location>
        <begin position="115"/>
        <end position="134"/>
    </location>
</feature>
<dbReference type="AlphaFoldDB" id="A0A2T4BV74"/>
<sequence length="159" mass="17283">MSRTLVLCFRAVQGLMAAASIALAAYVVNWHLRGPHLSTPLSVSFLLFSAAFTIVSLLYIELAPRFAPKAIHPTASLCVEFANCIFFFAGFIAVAVCLGDLAFCDGSVCMAGRCLAVLAATQFSLWMGSAIFAAKKDRIRGGRRTKWPGLRRGFRDLEM</sequence>
<keyword evidence="4 5" id="KW-0472">Membrane</keyword>
<keyword evidence="8" id="KW-1185">Reference proteome</keyword>
<accession>A0A2T4BV74</accession>
<dbReference type="STRING" id="983965.A0A2T4BV74"/>
<name>A0A2T4BV74_TRILO</name>
<dbReference type="Pfam" id="PF01284">
    <property type="entry name" value="MARVEL"/>
    <property type="match status" value="1"/>
</dbReference>
<feature type="domain" description="MARVEL" evidence="6">
    <location>
        <begin position="4"/>
        <end position="132"/>
    </location>
</feature>
<dbReference type="OrthoDB" id="2117453at2759"/>
<evidence type="ECO:0000256" key="3">
    <source>
        <dbReference type="ARBA" id="ARBA00022989"/>
    </source>
</evidence>
<gene>
    <name evidence="7" type="ORF">M440DRAFT_1404946</name>
</gene>